<name>A0A7W4YZN0_9ACTN</name>
<feature type="domain" description="HTH luxR-type" evidence="4">
    <location>
        <begin position="282"/>
        <end position="344"/>
    </location>
</feature>
<organism evidence="5 6">
    <name type="scientific">Nocardioides soli</name>
    <dbReference type="NCBI Taxonomy" id="1036020"/>
    <lineage>
        <taxon>Bacteria</taxon>
        <taxon>Bacillati</taxon>
        <taxon>Actinomycetota</taxon>
        <taxon>Actinomycetes</taxon>
        <taxon>Propionibacteriales</taxon>
        <taxon>Nocardioidaceae</taxon>
        <taxon>Nocardioides</taxon>
    </lineage>
</organism>
<sequence length="344" mass="37620">MSDSGWTPARAMSPLLAAQLACFSSLEGMLQHFLDGADRWLGAFAVGIYVHDSVTGRPAIAQVRGLGSYYAQSYELYGRDHDPVVQTAVERLQVCDSDSLMPQAEWQRLPIVRDVFGPHDMARVLCAPFVHDGAVVGTLNLARHEDQPPFEEADRELAKTAAAVLGVSVSAINGRVSLERERSQLRAAFDRSRTAVVLTDMTAARRHFNAPAAELMAKHRVGARELEGMLQCEGPSSARSWDVVDDEGRDTTITVTSQRVPESPDVVISVLRTDDPARRALDPAVRAALTQREAEIAMNALRGKSDAEIAELLCLSPHTVKHHVKSIHAKLGVHNRAQLLARLM</sequence>
<dbReference type="CDD" id="cd06170">
    <property type="entry name" value="LuxR_C_like"/>
    <property type="match status" value="1"/>
</dbReference>
<dbReference type="InterPro" id="IPR003018">
    <property type="entry name" value="GAF"/>
</dbReference>
<reference evidence="5 6" key="1">
    <citation type="submission" date="2020-08" db="EMBL/GenBank/DDBJ databases">
        <title>Sequencing the genomes of 1000 actinobacteria strains.</title>
        <authorList>
            <person name="Klenk H.-P."/>
        </authorList>
    </citation>
    <scope>NUCLEOTIDE SEQUENCE [LARGE SCALE GENOMIC DNA]</scope>
    <source>
        <strain evidence="5 6">DSM 105498</strain>
    </source>
</reference>
<dbReference type="GO" id="GO:0003677">
    <property type="term" value="F:DNA binding"/>
    <property type="evidence" value="ECO:0007669"/>
    <property type="project" value="UniProtKB-KW"/>
</dbReference>
<protein>
    <submittedName>
        <fullName evidence="5">DNA-binding CsgD family transcriptional regulator</fullName>
    </submittedName>
</protein>
<dbReference type="Gene3D" id="1.10.10.10">
    <property type="entry name" value="Winged helix-like DNA-binding domain superfamily/Winged helix DNA-binding domain"/>
    <property type="match status" value="1"/>
</dbReference>
<dbReference type="Pfam" id="PF13185">
    <property type="entry name" value="GAF_2"/>
    <property type="match status" value="1"/>
</dbReference>
<dbReference type="Pfam" id="PF00196">
    <property type="entry name" value="GerE"/>
    <property type="match status" value="1"/>
</dbReference>
<dbReference type="EMBL" id="JACHWR010000001">
    <property type="protein sequence ID" value="MBB3041117.1"/>
    <property type="molecule type" value="Genomic_DNA"/>
</dbReference>
<dbReference type="SMART" id="SM00421">
    <property type="entry name" value="HTH_LUXR"/>
    <property type="match status" value="1"/>
</dbReference>
<dbReference type="InterPro" id="IPR029016">
    <property type="entry name" value="GAF-like_dom_sf"/>
</dbReference>
<dbReference type="AlphaFoldDB" id="A0A7W4YZN0"/>
<dbReference type="GO" id="GO:0006355">
    <property type="term" value="P:regulation of DNA-templated transcription"/>
    <property type="evidence" value="ECO:0007669"/>
    <property type="project" value="InterPro"/>
</dbReference>
<evidence type="ECO:0000313" key="6">
    <source>
        <dbReference type="Proteomes" id="UP000589626"/>
    </source>
</evidence>
<accession>A0A7W4YZN0</accession>
<evidence type="ECO:0000256" key="3">
    <source>
        <dbReference type="ARBA" id="ARBA00023163"/>
    </source>
</evidence>
<dbReference type="InterPro" id="IPR016032">
    <property type="entry name" value="Sig_transdc_resp-reg_C-effctor"/>
</dbReference>
<keyword evidence="6" id="KW-1185">Reference proteome</keyword>
<proteinExistence type="predicted"/>
<keyword evidence="1" id="KW-0805">Transcription regulation</keyword>
<evidence type="ECO:0000259" key="4">
    <source>
        <dbReference type="PROSITE" id="PS50043"/>
    </source>
</evidence>
<dbReference type="SUPFAM" id="SSF55781">
    <property type="entry name" value="GAF domain-like"/>
    <property type="match status" value="1"/>
</dbReference>
<dbReference type="SMART" id="SM00065">
    <property type="entry name" value="GAF"/>
    <property type="match status" value="1"/>
</dbReference>
<dbReference type="PRINTS" id="PR00038">
    <property type="entry name" value="HTHLUXR"/>
</dbReference>
<dbReference type="SUPFAM" id="SSF46894">
    <property type="entry name" value="C-terminal effector domain of the bipartite response regulators"/>
    <property type="match status" value="1"/>
</dbReference>
<evidence type="ECO:0000313" key="5">
    <source>
        <dbReference type="EMBL" id="MBB3041117.1"/>
    </source>
</evidence>
<dbReference type="PANTHER" id="PTHR44688:SF16">
    <property type="entry name" value="DNA-BINDING TRANSCRIPTIONAL ACTIVATOR DEVR_DOSR"/>
    <property type="match status" value="1"/>
</dbReference>
<keyword evidence="3" id="KW-0804">Transcription</keyword>
<dbReference type="RefSeq" id="WP_183591054.1">
    <property type="nucleotide sequence ID" value="NZ_JACHWR010000001.1"/>
</dbReference>
<dbReference type="PROSITE" id="PS50043">
    <property type="entry name" value="HTH_LUXR_2"/>
    <property type="match status" value="1"/>
</dbReference>
<gene>
    <name evidence="5" type="ORF">FHU40_000918</name>
</gene>
<dbReference type="Proteomes" id="UP000589626">
    <property type="component" value="Unassembled WGS sequence"/>
</dbReference>
<keyword evidence="2 5" id="KW-0238">DNA-binding</keyword>
<evidence type="ECO:0000256" key="2">
    <source>
        <dbReference type="ARBA" id="ARBA00023125"/>
    </source>
</evidence>
<dbReference type="InterPro" id="IPR036388">
    <property type="entry name" value="WH-like_DNA-bd_sf"/>
</dbReference>
<dbReference type="Gene3D" id="3.30.450.40">
    <property type="match status" value="1"/>
</dbReference>
<dbReference type="PANTHER" id="PTHR44688">
    <property type="entry name" value="DNA-BINDING TRANSCRIPTIONAL ACTIVATOR DEVR_DOSR"/>
    <property type="match status" value="1"/>
</dbReference>
<dbReference type="InterPro" id="IPR000792">
    <property type="entry name" value="Tscrpt_reg_LuxR_C"/>
</dbReference>
<comment type="caution">
    <text evidence="5">The sequence shown here is derived from an EMBL/GenBank/DDBJ whole genome shotgun (WGS) entry which is preliminary data.</text>
</comment>
<evidence type="ECO:0000256" key="1">
    <source>
        <dbReference type="ARBA" id="ARBA00023015"/>
    </source>
</evidence>